<proteinExistence type="predicted"/>
<organism evidence="1 2">
    <name type="scientific">Mucuna pruriens</name>
    <name type="common">Velvet bean</name>
    <name type="synonym">Dolichos pruriens</name>
    <dbReference type="NCBI Taxonomy" id="157652"/>
    <lineage>
        <taxon>Eukaryota</taxon>
        <taxon>Viridiplantae</taxon>
        <taxon>Streptophyta</taxon>
        <taxon>Embryophyta</taxon>
        <taxon>Tracheophyta</taxon>
        <taxon>Spermatophyta</taxon>
        <taxon>Magnoliopsida</taxon>
        <taxon>eudicotyledons</taxon>
        <taxon>Gunneridae</taxon>
        <taxon>Pentapetalae</taxon>
        <taxon>rosids</taxon>
        <taxon>fabids</taxon>
        <taxon>Fabales</taxon>
        <taxon>Fabaceae</taxon>
        <taxon>Papilionoideae</taxon>
        <taxon>50 kb inversion clade</taxon>
        <taxon>NPAAA clade</taxon>
        <taxon>indigoferoid/millettioid clade</taxon>
        <taxon>Phaseoleae</taxon>
        <taxon>Mucuna</taxon>
    </lineage>
</organism>
<comment type="caution">
    <text evidence="1">The sequence shown here is derived from an EMBL/GenBank/DDBJ whole genome shotgun (WGS) entry which is preliminary data.</text>
</comment>
<dbReference type="Proteomes" id="UP000257109">
    <property type="component" value="Unassembled WGS sequence"/>
</dbReference>
<dbReference type="OrthoDB" id="1380361at2759"/>
<gene>
    <name evidence="1" type="ORF">CR513_09147</name>
</gene>
<feature type="non-terminal residue" evidence="1">
    <location>
        <position position="1"/>
    </location>
</feature>
<reference evidence="1" key="1">
    <citation type="submission" date="2018-05" db="EMBL/GenBank/DDBJ databases">
        <title>Draft genome of Mucuna pruriens seed.</title>
        <authorList>
            <person name="Nnadi N.E."/>
            <person name="Vos R."/>
            <person name="Hasami M.H."/>
            <person name="Devisetty U.K."/>
            <person name="Aguiy J.C."/>
        </authorList>
    </citation>
    <scope>NUCLEOTIDE SEQUENCE [LARGE SCALE GENOMIC DNA]</scope>
    <source>
        <strain evidence="1">JCA_2017</strain>
    </source>
</reference>
<evidence type="ECO:0000313" key="1">
    <source>
        <dbReference type="EMBL" id="RDY06821.1"/>
    </source>
</evidence>
<evidence type="ECO:0000313" key="2">
    <source>
        <dbReference type="Proteomes" id="UP000257109"/>
    </source>
</evidence>
<name>A0A371HVK6_MUCPR</name>
<protein>
    <submittedName>
        <fullName evidence="1">Uncharacterized protein</fullName>
    </submittedName>
</protein>
<sequence length="83" mass="9699">MYLNFVMFIFYSNKILDLCHLAKQHKLPFPISVHTVSHAFDLVYMEIWGSLNIPSIHGHRYFLRVTHVVIPYAFQSSNSRASC</sequence>
<keyword evidence="2" id="KW-1185">Reference proteome</keyword>
<dbReference type="AlphaFoldDB" id="A0A371HVK6"/>
<dbReference type="EMBL" id="QJKJ01001609">
    <property type="protein sequence ID" value="RDY06821.1"/>
    <property type="molecule type" value="Genomic_DNA"/>
</dbReference>
<accession>A0A371HVK6</accession>